<evidence type="ECO:0000313" key="1">
    <source>
        <dbReference type="EMBL" id="AOW05727.1"/>
    </source>
</evidence>
<dbReference type="GeneID" id="94583682"/>
<reference evidence="1 2" key="1">
    <citation type="journal article" date="2016" name="PLoS ONE">
        <title>Sequence Assembly of Yarrowia lipolytica Strain W29/CLIB89 Shows Transposable Element Diversity.</title>
        <authorList>
            <person name="Magnan C."/>
            <person name="Yu J."/>
            <person name="Chang I."/>
            <person name="Jahn E."/>
            <person name="Kanomata Y."/>
            <person name="Wu J."/>
            <person name="Zeller M."/>
            <person name="Oakes M."/>
            <person name="Baldi P."/>
            <person name="Sandmeyer S."/>
        </authorList>
    </citation>
    <scope>NUCLEOTIDE SEQUENCE [LARGE SCALE GENOMIC DNA]</scope>
    <source>
        <strain evidence="2">CLIB89(W29)</strain>
    </source>
</reference>
<gene>
    <name evidence="1" type="ORF">YALI1_E24812g</name>
</gene>
<organism evidence="1 2">
    <name type="scientific">Yarrowia lipolytica</name>
    <name type="common">Candida lipolytica</name>
    <dbReference type="NCBI Taxonomy" id="4952"/>
    <lineage>
        <taxon>Eukaryota</taxon>
        <taxon>Fungi</taxon>
        <taxon>Dikarya</taxon>
        <taxon>Ascomycota</taxon>
        <taxon>Saccharomycotina</taxon>
        <taxon>Dipodascomycetes</taxon>
        <taxon>Dipodascales</taxon>
        <taxon>Dipodascales incertae sedis</taxon>
        <taxon>Yarrowia</taxon>
    </lineage>
</organism>
<protein>
    <submittedName>
        <fullName evidence="1">Uncharacterized protein</fullName>
    </submittedName>
</protein>
<dbReference type="AlphaFoldDB" id="A0A1D8NJD1"/>
<dbReference type="RefSeq" id="XP_068139180.1">
    <property type="nucleotide sequence ID" value="XM_068283079.1"/>
</dbReference>
<sequence length="67" mass="7704">MALTCPDKSKKRQATVDSSCPWMYTQIKKYVHLEEGCWSDSFSKGTPLVKRFVECRIFVVFFGSSDC</sequence>
<name>A0A1D8NJD1_YARLL</name>
<accession>A0A1D8NJD1</accession>
<dbReference type="VEuPathDB" id="FungiDB:YALI1_E24812g"/>
<evidence type="ECO:0000313" key="2">
    <source>
        <dbReference type="Proteomes" id="UP000182444"/>
    </source>
</evidence>
<dbReference type="Proteomes" id="UP000182444">
    <property type="component" value="Chromosome 1E"/>
</dbReference>
<proteinExistence type="predicted"/>
<dbReference type="EMBL" id="CP017557">
    <property type="protein sequence ID" value="AOW05727.1"/>
    <property type="molecule type" value="Genomic_DNA"/>
</dbReference>